<evidence type="ECO:0000256" key="4">
    <source>
        <dbReference type="ARBA" id="ARBA00023121"/>
    </source>
</evidence>
<feature type="region of interest" description="Disordered" evidence="5">
    <location>
        <begin position="364"/>
        <end position="395"/>
    </location>
</feature>
<dbReference type="Proteomes" id="UP000799439">
    <property type="component" value="Unassembled WGS sequence"/>
</dbReference>
<dbReference type="EMBL" id="ML996083">
    <property type="protein sequence ID" value="KAF2154973.1"/>
    <property type="molecule type" value="Genomic_DNA"/>
</dbReference>
<feature type="compositionally biased region" description="Polar residues" evidence="5">
    <location>
        <begin position="493"/>
        <end position="507"/>
    </location>
</feature>
<protein>
    <recommendedName>
        <fullName evidence="10">PH domain-containing protein</fullName>
    </recommendedName>
</protein>
<dbReference type="FunFam" id="2.40.160.120:FF:000001">
    <property type="entry name" value="Oxysterol-binding protein"/>
    <property type="match status" value="1"/>
</dbReference>
<evidence type="ECO:0000259" key="6">
    <source>
        <dbReference type="PROSITE" id="PS50003"/>
    </source>
</evidence>
<dbReference type="GO" id="GO:0005829">
    <property type="term" value="C:cytosol"/>
    <property type="evidence" value="ECO:0007669"/>
    <property type="project" value="TreeGrafter"/>
</dbReference>
<keyword evidence="3" id="KW-0445">Lipid transport</keyword>
<evidence type="ECO:0000256" key="2">
    <source>
        <dbReference type="ARBA" id="ARBA00022448"/>
    </source>
</evidence>
<dbReference type="PANTHER" id="PTHR10972">
    <property type="entry name" value="OXYSTEROL-BINDING PROTEIN-RELATED"/>
    <property type="match status" value="1"/>
</dbReference>
<dbReference type="SUPFAM" id="SSF101576">
    <property type="entry name" value="Supernatant protein factor (SPF), C-terminal domain"/>
    <property type="match status" value="1"/>
</dbReference>
<keyword evidence="2" id="KW-0813">Transport</keyword>
<dbReference type="GO" id="GO:0034727">
    <property type="term" value="P:piecemeal microautophagy of the nucleus"/>
    <property type="evidence" value="ECO:0007669"/>
    <property type="project" value="TreeGrafter"/>
</dbReference>
<dbReference type="Gene3D" id="2.40.160.120">
    <property type="match status" value="1"/>
</dbReference>
<dbReference type="InterPro" id="IPR041680">
    <property type="entry name" value="PH_8"/>
</dbReference>
<dbReference type="GO" id="GO:0030011">
    <property type="term" value="P:maintenance of cell polarity"/>
    <property type="evidence" value="ECO:0007669"/>
    <property type="project" value="TreeGrafter"/>
</dbReference>
<organism evidence="8 9">
    <name type="scientific">Myriangium duriaei CBS 260.36</name>
    <dbReference type="NCBI Taxonomy" id="1168546"/>
    <lineage>
        <taxon>Eukaryota</taxon>
        <taxon>Fungi</taxon>
        <taxon>Dikarya</taxon>
        <taxon>Ascomycota</taxon>
        <taxon>Pezizomycotina</taxon>
        <taxon>Dothideomycetes</taxon>
        <taxon>Dothideomycetidae</taxon>
        <taxon>Myriangiales</taxon>
        <taxon>Myriangiaceae</taxon>
        <taxon>Myriangium</taxon>
    </lineage>
</organism>
<feature type="compositionally biased region" description="Basic and acidic residues" evidence="5">
    <location>
        <begin position="78"/>
        <end position="87"/>
    </location>
</feature>
<feature type="region of interest" description="Disordered" evidence="5">
    <location>
        <begin position="402"/>
        <end position="421"/>
    </location>
</feature>
<dbReference type="OrthoDB" id="1854502at2759"/>
<evidence type="ECO:0000256" key="1">
    <source>
        <dbReference type="ARBA" id="ARBA00008842"/>
    </source>
</evidence>
<dbReference type="InterPro" id="IPR037239">
    <property type="entry name" value="OSBP_sf"/>
</dbReference>
<keyword evidence="9" id="KW-1185">Reference proteome</keyword>
<dbReference type="PROSITE" id="PS50866">
    <property type="entry name" value="GOLD"/>
    <property type="match status" value="1"/>
</dbReference>
<keyword evidence="4" id="KW-0446">Lipid-binding</keyword>
<feature type="domain" description="PH" evidence="6">
    <location>
        <begin position="217"/>
        <end position="311"/>
    </location>
</feature>
<reference evidence="8" key="1">
    <citation type="journal article" date="2020" name="Stud. Mycol.">
        <title>101 Dothideomycetes genomes: a test case for predicting lifestyles and emergence of pathogens.</title>
        <authorList>
            <person name="Haridas S."/>
            <person name="Albert R."/>
            <person name="Binder M."/>
            <person name="Bloem J."/>
            <person name="Labutti K."/>
            <person name="Salamov A."/>
            <person name="Andreopoulos B."/>
            <person name="Baker S."/>
            <person name="Barry K."/>
            <person name="Bills G."/>
            <person name="Bluhm B."/>
            <person name="Cannon C."/>
            <person name="Castanera R."/>
            <person name="Culley D."/>
            <person name="Daum C."/>
            <person name="Ezra D."/>
            <person name="Gonzalez J."/>
            <person name="Henrissat B."/>
            <person name="Kuo A."/>
            <person name="Liang C."/>
            <person name="Lipzen A."/>
            <person name="Lutzoni F."/>
            <person name="Magnuson J."/>
            <person name="Mondo S."/>
            <person name="Nolan M."/>
            <person name="Ohm R."/>
            <person name="Pangilinan J."/>
            <person name="Park H.-J."/>
            <person name="Ramirez L."/>
            <person name="Alfaro M."/>
            <person name="Sun H."/>
            <person name="Tritt A."/>
            <person name="Yoshinaga Y."/>
            <person name="Zwiers L.-H."/>
            <person name="Turgeon B."/>
            <person name="Goodwin S."/>
            <person name="Spatafora J."/>
            <person name="Crous P."/>
            <person name="Grigoriev I."/>
        </authorList>
    </citation>
    <scope>NUCLEOTIDE SEQUENCE</scope>
    <source>
        <strain evidence="8">CBS 260.36</strain>
    </source>
</reference>
<dbReference type="GO" id="GO:0005886">
    <property type="term" value="C:plasma membrane"/>
    <property type="evidence" value="ECO:0007669"/>
    <property type="project" value="TreeGrafter"/>
</dbReference>
<dbReference type="Pfam" id="PF15409">
    <property type="entry name" value="PH_8"/>
    <property type="match status" value="1"/>
</dbReference>
<dbReference type="GO" id="GO:0006887">
    <property type="term" value="P:exocytosis"/>
    <property type="evidence" value="ECO:0007669"/>
    <property type="project" value="TreeGrafter"/>
</dbReference>
<dbReference type="Gene3D" id="3.30.70.3490">
    <property type="match status" value="1"/>
</dbReference>
<dbReference type="InterPro" id="IPR009038">
    <property type="entry name" value="GOLD_dom"/>
</dbReference>
<dbReference type="AlphaFoldDB" id="A0A9P4J3X8"/>
<evidence type="ECO:0000259" key="7">
    <source>
        <dbReference type="PROSITE" id="PS50866"/>
    </source>
</evidence>
<dbReference type="GO" id="GO:0120009">
    <property type="term" value="P:intermembrane lipid transfer"/>
    <property type="evidence" value="ECO:0007669"/>
    <property type="project" value="UniProtKB-ARBA"/>
</dbReference>
<gene>
    <name evidence="8" type="ORF">K461DRAFT_319451</name>
</gene>
<dbReference type="GO" id="GO:0097038">
    <property type="term" value="C:perinuclear endoplasmic reticulum"/>
    <property type="evidence" value="ECO:0007669"/>
    <property type="project" value="TreeGrafter"/>
</dbReference>
<dbReference type="PANTHER" id="PTHR10972:SF203">
    <property type="entry name" value="OXYSTEROL-BINDING PROTEIN HOMOLOG 3"/>
    <property type="match status" value="1"/>
</dbReference>
<dbReference type="GO" id="GO:0032934">
    <property type="term" value="F:sterol binding"/>
    <property type="evidence" value="ECO:0007669"/>
    <property type="project" value="TreeGrafter"/>
</dbReference>
<feature type="region of interest" description="Disordered" evidence="5">
    <location>
        <begin position="492"/>
        <end position="517"/>
    </location>
</feature>
<dbReference type="GO" id="GO:0035621">
    <property type="term" value="P:ER to Golgi ceramide transport"/>
    <property type="evidence" value="ECO:0007669"/>
    <property type="project" value="TreeGrafter"/>
</dbReference>
<dbReference type="PROSITE" id="PS50003">
    <property type="entry name" value="PH_DOMAIN"/>
    <property type="match status" value="1"/>
</dbReference>
<feature type="compositionally biased region" description="Low complexity" evidence="5">
    <location>
        <begin position="409"/>
        <end position="419"/>
    </location>
</feature>
<feature type="domain" description="GOLD" evidence="7">
    <location>
        <begin position="1"/>
        <end position="148"/>
    </location>
</feature>
<evidence type="ECO:0000256" key="3">
    <source>
        <dbReference type="ARBA" id="ARBA00023055"/>
    </source>
</evidence>
<dbReference type="InterPro" id="IPR001849">
    <property type="entry name" value="PH_domain"/>
</dbReference>
<dbReference type="CDD" id="cd13289">
    <property type="entry name" value="PH_Osh3p_yeast"/>
    <property type="match status" value="1"/>
</dbReference>
<comment type="similarity">
    <text evidence="1">Belongs to the OSBP family.</text>
</comment>
<dbReference type="SUPFAM" id="SSF50729">
    <property type="entry name" value="PH domain-like"/>
    <property type="match status" value="1"/>
</dbReference>
<dbReference type="GO" id="GO:0032541">
    <property type="term" value="C:cortical endoplasmic reticulum"/>
    <property type="evidence" value="ECO:0007669"/>
    <property type="project" value="TreeGrafter"/>
</dbReference>
<sequence>MEQLQVHSRSYIVRWVRVKAGESISWSLQPHKKSLNFGIFKHPGGVAGATPNLPTSATLEPPPTPSDNGTQRGRRNSKATDKDSSDNVVEKLQSIGLKCVAWTGKCEADQVSMGTFNVHDGEDGMYALVFDNTFSKTVSKTATFVLLTHATNAPPKSGAQLRYSNAQAATSSSTLGRSPTLVAASESNESLARDLPGHGQVPTLRIPRRGSALSLTGSFYTGVMHKKRRKKNQGYARRFFSLDFSTATLSYYRNSHASALRGSIPLSLAAIGADENRKEFSIDSGAEVWHLRLRNKKDFDTWQQAFERATSVKIATPSPAEGSRDFALAQTATPADPAAEREWQRVEELVGRVVGTRDAVRRLAQDTDPKYTAANGLSPGTSPVDGNPFFPDMSEREPQKLPFWKRKTSSSSQGGSPASLLRRSVSAQGSLALASPANQPATPNIPIPKIKTPTLNATIGTEVHDRCMALLRDLDATVTEFSALLTESKARRQTSVPRTTSRLSMESSRSDDFFDAEESVESTTQILSIRRSSEITDERDDFYSDEESITSSDAGTAVALSQDVTPGAVTLFPVIPKPLTPTAIPAVSYRETVPPPRQPPPSIIGFLRKNAGKDLSTVAMPVTANEPTSLLQRLAEPLENASLLSSAASLTGDSNAMERLVMISAFVITTFSSNRVKERAARKPFNPMLGETFELVRHENGQDSRPAYRFVAEKVTHHPVRMAWQANSLAGTWSLAQSPRPVQKFWGKSVELNTDGKMRLSLHNVTGAGAKSPQVNGDGHGRAISEHYTWTQPTTYLRNVIAGEKYVEPVGSVTIVNETTGAKAIATFKASGMFSGRSEDVTVAFYAPNSTTPLSLGVIGKWTTSLTRSDTGAEIWRAGPVTPDAAKSWGFPVFSARLNEITLIESGKMAPTDSRLRPDQRAFEEGQLDQAEALKARLEERQRSRRKVLETHGGTYKPRFFQKLETDGEEEEEVWQLRSGRDGYWECRERGDWKGTAEVFDL</sequence>
<feature type="region of interest" description="Disordered" evidence="5">
    <location>
        <begin position="48"/>
        <end position="87"/>
    </location>
</feature>
<dbReference type="Gene3D" id="2.60.120.680">
    <property type="entry name" value="GOLD domain"/>
    <property type="match status" value="1"/>
</dbReference>
<dbReference type="InterPro" id="IPR000648">
    <property type="entry name" value="Oxysterol-bd"/>
</dbReference>
<evidence type="ECO:0000313" key="8">
    <source>
        <dbReference type="EMBL" id="KAF2154973.1"/>
    </source>
</evidence>
<dbReference type="GO" id="GO:0006897">
    <property type="term" value="P:endocytosis"/>
    <property type="evidence" value="ECO:0007669"/>
    <property type="project" value="TreeGrafter"/>
</dbReference>
<dbReference type="Gene3D" id="2.30.29.30">
    <property type="entry name" value="Pleckstrin-homology domain (PH domain)/Phosphotyrosine-binding domain (PTB)"/>
    <property type="match status" value="1"/>
</dbReference>
<evidence type="ECO:0008006" key="10">
    <source>
        <dbReference type="Google" id="ProtNLM"/>
    </source>
</evidence>
<proteinExistence type="inferred from homology"/>
<accession>A0A9P4J3X8</accession>
<evidence type="ECO:0000313" key="9">
    <source>
        <dbReference type="Proteomes" id="UP000799439"/>
    </source>
</evidence>
<comment type="caution">
    <text evidence="8">The sequence shown here is derived from an EMBL/GenBank/DDBJ whole genome shotgun (WGS) entry which is preliminary data.</text>
</comment>
<dbReference type="SUPFAM" id="SSF144000">
    <property type="entry name" value="Oxysterol-binding protein-like"/>
    <property type="match status" value="1"/>
</dbReference>
<dbReference type="InterPro" id="IPR036598">
    <property type="entry name" value="GOLD_dom_sf"/>
</dbReference>
<name>A0A9P4J3X8_9PEZI</name>
<dbReference type="SMART" id="SM00233">
    <property type="entry name" value="PH"/>
    <property type="match status" value="1"/>
</dbReference>
<dbReference type="Pfam" id="PF01237">
    <property type="entry name" value="Oxysterol_BP"/>
    <property type="match status" value="1"/>
</dbReference>
<dbReference type="FunFam" id="2.30.29.30:FF:000369">
    <property type="entry name" value="Oxysterol binding protein"/>
    <property type="match status" value="1"/>
</dbReference>
<dbReference type="InterPro" id="IPR011993">
    <property type="entry name" value="PH-like_dom_sf"/>
</dbReference>
<evidence type="ECO:0000256" key="5">
    <source>
        <dbReference type="SAM" id="MobiDB-lite"/>
    </source>
</evidence>